<evidence type="ECO:0000256" key="1">
    <source>
        <dbReference type="PROSITE-ProRule" id="PRU00285"/>
    </source>
</evidence>
<reference evidence="4 5" key="1">
    <citation type="submission" date="2016-02" db="EMBL/GenBank/DDBJ databases">
        <authorList>
            <person name="Wen L."/>
            <person name="He K."/>
            <person name="Yang H."/>
        </authorList>
    </citation>
    <scope>NUCLEOTIDE SEQUENCE [LARGE SCALE GENOMIC DNA]</scope>
    <source>
        <strain evidence="4 5">DSM 22607</strain>
    </source>
</reference>
<keyword evidence="5" id="KW-1185">Reference proteome</keyword>
<sequence length="145" mass="16563">MAGLIPFGHRHGLSKGFDDLGFWDGSFMRNFFNGSDGFTNFRVDVKDKDDRYEVDADLPGLHREMIDVSYDDGILTISADMNEESKTEKDNYVVNERRMGRVSRSFSVSDVKEDDITAEYKDGVLKVVLPKNGEEKKKSKKIDIR</sequence>
<feature type="domain" description="SHSP" evidence="3">
    <location>
        <begin position="34"/>
        <end position="145"/>
    </location>
</feature>
<dbReference type="OrthoDB" id="9811615at2"/>
<evidence type="ECO:0000313" key="4">
    <source>
        <dbReference type="EMBL" id="KXK66540.1"/>
    </source>
</evidence>
<dbReference type="AlphaFoldDB" id="A0A136Q7B6"/>
<evidence type="ECO:0000313" key="5">
    <source>
        <dbReference type="Proteomes" id="UP000070366"/>
    </source>
</evidence>
<dbReference type="PANTHER" id="PTHR11527">
    <property type="entry name" value="HEAT-SHOCK PROTEIN 20 FAMILY MEMBER"/>
    <property type="match status" value="1"/>
</dbReference>
<dbReference type="InterPro" id="IPR008978">
    <property type="entry name" value="HSP20-like_chaperone"/>
</dbReference>
<dbReference type="KEGG" id="cmiu:B1H56_09960"/>
<dbReference type="SUPFAM" id="SSF49764">
    <property type="entry name" value="HSP20-like chaperones"/>
    <property type="match status" value="1"/>
</dbReference>
<accession>A0A136Q7B6</accession>
<comment type="caution">
    <text evidence="4">The sequence shown here is derived from an EMBL/GenBank/DDBJ whole genome shotgun (WGS) entry which is preliminary data.</text>
</comment>
<protein>
    <submittedName>
        <fullName evidence="4">Hsp20/alpha crystallin family protein</fullName>
    </submittedName>
</protein>
<gene>
    <name evidence="4" type="ORF">HMPREF3293_00583</name>
</gene>
<proteinExistence type="inferred from homology"/>
<dbReference type="RefSeq" id="WP_066522641.1">
    <property type="nucleotide sequence ID" value="NZ_CABMOF010000009.1"/>
</dbReference>
<dbReference type="STRING" id="626937.HMPREF3293_00583"/>
<dbReference type="PROSITE" id="PS01031">
    <property type="entry name" value="SHSP"/>
    <property type="match status" value="1"/>
</dbReference>
<dbReference type="CDD" id="cd06471">
    <property type="entry name" value="ACD_LpsHSP_like"/>
    <property type="match status" value="1"/>
</dbReference>
<dbReference type="Pfam" id="PF00011">
    <property type="entry name" value="HSP20"/>
    <property type="match status" value="1"/>
</dbReference>
<organism evidence="4 5">
    <name type="scientific">Christensenella minuta</name>
    <dbReference type="NCBI Taxonomy" id="626937"/>
    <lineage>
        <taxon>Bacteria</taxon>
        <taxon>Bacillati</taxon>
        <taxon>Bacillota</taxon>
        <taxon>Clostridia</taxon>
        <taxon>Christensenellales</taxon>
        <taxon>Christensenellaceae</taxon>
        <taxon>Christensenella</taxon>
    </lineage>
</organism>
<name>A0A136Q7B6_9FIRM</name>
<dbReference type="Proteomes" id="UP000070366">
    <property type="component" value="Unassembled WGS sequence"/>
</dbReference>
<evidence type="ECO:0000259" key="3">
    <source>
        <dbReference type="PROSITE" id="PS01031"/>
    </source>
</evidence>
<comment type="similarity">
    <text evidence="1 2">Belongs to the small heat shock protein (HSP20) family.</text>
</comment>
<dbReference type="Gene3D" id="2.60.40.790">
    <property type="match status" value="1"/>
</dbReference>
<dbReference type="EMBL" id="LSZW01000040">
    <property type="protein sequence ID" value="KXK66540.1"/>
    <property type="molecule type" value="Genomic_DNA"/>
</dbReference>
<dbReference type="InterPro" id="IPR002068">
    <property type="entry name" value="A-crystallin/Hsp20_dom"/>
</dbReference>
<evidence type="ECO:0000256" key="2">
    <source>
        <dbReference type="RuleBase" id="RU003616"/>
    </source>
</evidence>
<dbReference type="InterPro" id="IPR031107">
    <property type="entry name" value="Small_HSP"/>
</dbReference>